<keyword evidence="3" id="KW-0539">Nucleus</keyword>
<organism evidence="4 5">
    <name type="scientific">Malassezia furfur</name>
    <name type="common">Pityriasis versicolor infection agent</name>
    <name type="synonym">Pityrosporum furfur</name>
    <dbReference type="NCBI Taxonomy" id="55194"/>
    <lineage>
        <taxon>Eukaryota</taxon>
        <taxon>Fungi</taxon>
        <taxon>Dikarya</taxon>
        <taxon>Basidiomycota</taxon>
        <taxon>Ustilaginomycotina</taxon>
        <taxon>Malasseziomycetes</taxon>
        <taxon>Malasseziales</taxon>
        <taxon>Malasseziaceae</taxon>
        <taxon>Malassezia</taxon>
    </lineage>
</organism>
<dbReference type="Proteomes" id="UP000818624">
    <property type="component" value="Chromosome 3"/>
</dbReference>
<sequence length="477" mass="54152">MQQLGVRRAQLRLEALHLALRLGVQAPQYLARVRKAPAVLQALQRKPLCLDVRRALPQDRQQLALAAVPHRMHNGEGELALGQVLTEPLVRLQRRILQVRVVVADLEEQPNQVDERHEVGRRRAAPCAHELDRDAKQTARLVDDHLDVLFLGGAHEILTPVQVHALPTVQAYQLLDHHRMHFGRRLGQCAEHLEVDVVGRIQRLRYAIDRMCRRRAATQRRVILDVVHQQTGRVQAAHHVCHARKRVWCERQPDAERVDELRADLLARVLIQVAVRLEHLTLLCIRPCAVPTQTLQHRVAPRCVVRCPVRAACSAALLHGAKITWLSFDDEMSHSLFDTQFVVQQIDPDGKKFDRVSRIIASSSMLDMTLSIDIATDIYPIHVGQQLTFQLVSSLRREKGDGEEVQADRDAWRGDGGDDLSADFDYVMYGKIFKYDERSTEQVTVYGSFGGLLMALTGSYRHLSKITVGTNVYLLIR</sequence>
<comment type="subcellular location">
    <subcellularLocation>
        <location evidence="1">Nucleus</location>
    </subcellularLocation>
</comment>
<dbReference type="PANTHER" id="PTHR10917">
    <property type="entry name" value="DNA-DIRECTED RNA POLYMERASES I, II, AND III SUBUNIT RPABC3"/>
    <property type="match status" value="1"/>
</dbReference>
<dbReference type="InterPro" id="IPR012340">
    <property type="entry name" value="NA-bd_OB-fold"/>
</dbReference>
<dbReference type="SUPFAM" id="SSF50249">
    <property type="entry name" value="Nucleic acid-binding proteins"/>
    <property type="match status" value="1"/>
</dbReference>
<keyword evidence="4" id="KW-0804">Transcription</keyword>
<gene>
    <name evidence="4" type="primary">RPB8</name>
    <name evidence="4" type="ORF">GLX27_002985</name>
</gene>
<name>A0ABY8ERX8_MALFU</name>
<evidence type="ECO:0000256" key="3">
    <source>
        <dbReference type="ARBA" id="ARBA00023242"/>
    </source>
</evidence>
<evidence type="ECO:0000313" key="4">
    <source>
        <dbReference type="EMBL" id="WFD48316.1"/>
    </source>
</evidence>
<evidence type="ECO:0000256" key="2">
    <source>
        <dbReference type="ARBA" id="ARBA00008912"/>
    </source>
</evidence>
<proteinExistence type="inferred from homology"/>
<keyword evidence="5" id="KW-1185">Reference proteome</keyword>
<dbReference type="EMBL" id="CP046236">
    <property type="protein sequence ID" value="WFD48316.1"/>
    <property type="molecule type" value="Genomic_DNA"/>
</dbReference>
<dbReference type="Gene3D" id="2.40.50.140">
    <property type="entry name" value="Nucleic acid-binding proteins"/>
    <property type="match status" value="1"/>
</dbReference>
<comment type="similarity">
    <text evidence="2">Belongs to the eukaryotic RPB8 RNA polymerase subunit family.</text>
</comment>
<protein>
    <submittedName>
        <fullName evidence="4">DNA-directed RNA polymerases I, II, and III subunit RPABC3</fullName>
    </submittedName>
</protein>
<accession>A0ABY8ERX8</accession>
<reference evidence="4 5" key="1">
    <citation type="journal article" date="2020" name="Elife">
        <title>Loss of centromere function drives karyotype evolution in closely related Malassezia species.</title>
        <authorList>
            <person name="Sankaranarayanan S.R."/>
            <person name="Ianiri G."/>
            <person name="Coelho M.A."/>
            <person name="Reza M.H."/>
            <person name="Thimmappa B.C."/>
            <person name="Ganguly P."/>
            <person name="Vadnala R.N."/>
            <person name="Sun S."/>
            <person name="Siddharthan R."/>
            <person name="Tellgren-Roth C."/>
            <person name="Dawson T.L."/>
            <person name="Heitman J."/>
            <person name="Sanyal K."/>
        </authorList>
    </citation>
    <scope>NUCLEOTIDE SEQUENCE [LARGE SCALE GENOMIC DNA]</scope>
    <source>
        <strain evidence="4">CBS14141</strain>
    </source>
</reference>
<dbReference type="Pfam" id="PF03870">
    <property type="entry name" value="RNA_pol_Rpb8"/>
    <property type="match status" value="1"/>
</dbReference>
<evidence type="ECO:0000313" key="5">
    <source>
        <dbReference type="Proteomes" id="UP000818624"/>
    </source>
</evidence>
<keyword evidence="4" id="KW-0240">DNA-directed RNA polymerase</keyword>
<dbReference type="PANTHER" id="PTHR10917:SF0">
    <property type="entry name" value="DNA-DIRECTED RNA POLYMERASES I, II, AND III SUBUNIT RPABC3"/>
    <property type="match status" value="1"/>
</dbReference>
<dbReference type="InterPro" id="IPR005570">
    <property type="entry name" value="RPABC3"/>
</dbReference>
<dbReference type="GO" id="GO:0000428">
    <property type="term" value="C:DNA-directed RNA polymerase complex"/>
    <property type="evidence" value="ECO:0007669"/>
    <property type="project" value="UniProtKB-KW"/>
</dbReference>
<evidence type="ECO:0000256" key="1">
    <source>
        <dbReference type="ARBA" id="ARBA00004123"/>
    </source>
</evidence>
<dbReference type="SMART" id="SM00658">
    <property type="entry name" value="RPOL8c"/>
    <property type="match status" value="1"/>
</dbReference>